<reference evidence="2 3" key="1">
    <citation type="submission" date="2022-12" db="EMBL/GenBank/DDBJ databases">
        <title>Chromosome-scale assembly of the Ensete ventricosum genome.</title>
        <authorList>
            <person name="Dussert Y."/>
            <person name="Stocks J."/>
            <person name="Wendawek A."/>
            <person name="Woldeyes F."/>
            <person name="Nichols R.A."/>
            <person name="Borrell J.S."/>
        </authorList>
    </citation>
    <scope>NUCLEOTIDE SEQUENCE [LARGE SCALE GENOMIC DNA]</scope>
    <source>
        <strain evidence="3">cv. Maze</strain>
        <tissue evidence="2">Seeds</tissue>
    </source>
</reference>
<dbReference type="Proteomes" id="UP001222027">
    <property type="component" value="Unassembled WGS sequence"/>
</dbReference>
<feature type="region of interest" description="Disordered" evidence="1">
    <location>
        <begin position="1"/>
        <end position="111"/>
    </location>
</feature>
<gene>
    <name evidence="2" type="ORF">OPV22_011384</name>
</gene>
<evidence type="ECO:0000256" key="1">
    <source>
        <dbReference type="SAM" id="MobiDB-lite"/>
    </source>
</evidence>
<feature type="compositionally biased region" description="Polar residues" evidence="1">
    <location>
        <begin position="1"/>
        <end position="13"/>
    </location>
</feature>
<keyword evidence="3" id="KW-1185">Reference proteome</keyword>
<evidence type="ECO:0000313" key="2">
    <source>
        <dbReference type="EMBL" id="KAJ8500832.1"/>
    </source>
</evidence>
<dbReference type="EMBL" id="JAQQAF010000003">
    <property type="protein sequence ID" value="KAJ8500832.1"/>
    <property type="molecule type" value="Genomic_DNA"/>
</dbReference>
<comment type="caution">
    <text evidence="2">The sequence shown here is derived from an EMBL/GenBank/DDBJ whole genome shotgun (WGS) entry which is preliminary data.</text>
</comment>
<proteinExistence type="predicted"/>
<evidence type="ECO:0008006" key="4">
    <source>
        <dbReference type="Google" id="ProtNLM"/>
    </source>
</evidence>
<dbReference type="AlphaFoldDB" id="A0AAV8RIY3"/>
<protein>
    <recommendedName>
        <fullName evidence="4">DUF4005 domain-containing protein</fullName>
    </recommendedName>
</protein>
<evidence type="ECO:0000313" key="3">
    <source>
        <dbReference type="Proteomes" id="UP001222027"/>
    </source>
</evidence>
<name>A0AAV8RIY3_ENSVE</name>
<accession>A0AAV8RIY3</accession>
<sequence>MAVLSQSQENTSRWAPRTRRSRDKTEEQGFLLPSPRRHQPSRLALRDSASTSRSGLIPIPDEPAVPPVQKRTDRAGSRVGQARPPAHDAPSPELSAPGPTFPHSRALNTAN</sequence>
<organism evidence="2 3">
    <name type="scientific">Ensete ventricosum</name>
    <name type="common">Abyssinian banana</name>
    <name type="synonym">Musa ensete</name>
    <dbReference type="NCBI Taxonomy" id="4639"/>
    <lineage>
        <taxon>Eukaryota</taxon>
        <taxon>Viridiplantae</taxon>
        <taxon>Streptophyta</taxon>
        <taxon>Embryophyta</taxon>
        <taxon>Tracheophyta</taxon>
        <taxon>Spermatophyta</taxon>
        <taxon>Magnoliopsida</taxon>
        <taxon>Liliopsida</taxon>
        <taxon>Zingiberales</taxon>
        <taxon>Musaceae</taxon>
        <taxon>Ensete</taxon>
    </lineage>
</organism>